<name>A0A542XQ85_SALAC</name>
<dbReference type="PANTHER" id="PTHR30055:SF238">
    <property type="entry name" value="MYCOFACTOCIN BIOSYNTHESIS TRANSCRIPTIONAL REGULATOR MFTR-RELATED"/>
    <property type="match status" value="1"/>
</dbReference>
<dbReference type="Pfam" id="PF00440">
    <property type="entry name" value="TetR_N"/>
    <property type="match status" value="1"/>
</dbReference>
<evidence type="ECO:0000256" key="3">
    <source>
        <dbReference type="ARBA" id="ARBA00023163"/>
    </source>
</evidence>
<dbReference type="Proteomes" id="UP000677457">
    <property type="component" value="Unassembled WGS sequence"/>
</dbReference>
<dbReference type="GO" id="GO:0003700">
    <property type="term" value="F:DNA-binding transcription factor activity"/>
    <property type="evidence" value="ECO:0007669"/>
    <property type="project" value="TreeGrafter"/>
</dbReference>
<feature type="domain" description="HTH tetR-type" evidence="5">
    <location>
        <begin position="13"/>
        <end position="73"/>
    </location>
</feature>
<evidence type="ECO:0000256" key="4">
    <source>
        <dbReference type="PROSITE-ProRule" id="PRU00335"/>
    </source>
</evidence>
<keyword evidence="1" id="KW-0805">Transcription regulation</keyword>
<dbReference type="GO" id="GO:0000976">
    <property type="term" value="F:transcription cis-regulatory region binding"/>
    <property type="evidence" value="ECO:0007669"/>
    <property type="project" value="TreeGrafter"/>
</dbReference>
<comment type="caution">
    <text evidence="7">The sequence shown here is derived from an EMBL/GenBank/DDBJ whole genome shotgun (WGS) entry which is preliminary data.</text>
</comment>
<dbReference type="SUPFAM" id="SSF46689">
    <property type="entry name" value="Homeodomain-like"/>
    <property type="match status" value="1"/>
</dbReference>
<dbReference type="InterPro" id="IPR001647">
    <property type="entry name" value="HTH_TetR"/>
</dbReference>
<dbReference type="EMBL" id="VFOL01000001">
    <property type="protein sequence ID" value="TQL38016.1"/>
    <property type="molecule type" value="Genomic_DNA"/>
</dbReference>
<keyword evidence="9" id="KW-1185">Reference proteome</keyword>
<dbReference type="Gene3D" id="1.10.357.10">
    <property type="entry name" value="Tetracycline Repressor, domain 2"/>
    <property type="match status" value="1"/>
</dbReference>
<dbReference type="InterPro" id="IPR050109">
    <property type="entry name" value="HTH-type_TetR-like_transc_reg"/>
</dbReference>
<evidence type="ECO:0000313" key="6">
    <source>
        <dbReference type="EMBL" id="GIM85980.1"/>
    </source>
</evidence>
<proteinExistence type="predicted"/>
<evidence type="ECO:0000256" key="2">
    <source>
        <dbReference type="ARBA" id="ARBA00023125"/>
    </source>
</evidence>
<reference evidence="7 8" key="1">
    <citation type="submission" date="2019-06" db="EMBL/GenBank/DDBJ databases">
        <title>Sequencing the genomes of 1000 actinobacteria strains.</title>
        <authorList>
            <person name="Klenk H.-P."/>
        </authorList>
    </citation>
    <scope>NUCLEOTIDE SEQUENCE [LARGE SCALE GENOMIC DNA]</scope>
    <source>
        <strain evidence="7 8">DSM 44819</strain>
    </source>
</reference>
<sequence length="210" mass="22876">MTSELSLRERKKLATREALSHAAWSLMVEQGFDAVTPEAIAAAADVSPRTFRNYFSGREEAILYGAARRAGPEAIAEAIRARPAGEAVWDSLAEALSSVVAGFLGHRDHLVVLMNVIRENPAMLAQHLVMFERAHRLLMEVIAERVSDDSDRDLGSRLLAGAACLALQTSLEMWAEGATDTLPDLIRQSFAQLRAGLPLGTHTNRSTIDT</sequence>
<dbReference type="RefSeq" id="WP_018802384.1">
    <property type="nucleotide sequence ID" value="NZ_BOQM01000017.1"/>
</dbReference>
<dbReference type="AlphaFoldDB" id="A0A542XQ85"/>
<dbReference type="Proteomes" id="UP000315983">
    <property type="component" value="Unassembled WGS sequence"/>
</dbReference>
<dbReference type="EMBL" id="BOQM01000017">
    <property type="protein sequence ID" value="GIM85980.1"/>
    <property type="molecule type" value="Genomic_DNA"/>
</dbReference>
<keyword evidence="2 4" id="KW-0238">DNA-binding</keyword>
<reference evidence="6 9" key="2">
    <citation type="submission" date="2021-03" db="EMBL/GenBank/DDBJ databases">
        <title>Whole genome shotgun sequence of Salinispora arenicola NBRC 105043.</title>
        <authorList>
            <person name="Komaki H."/>
            <person name="Tamura T."/>
        </authorList>
    </citation>
    <scope>NUCLEOTIDE SEQUENCE [LARGE SCALE GENOMIC DNA]</scope>
    <source>
        <strain evidence="6 9">NBRC 105043</strain>
    </source>
</reference>
<dbReference type="Pfam" id="PF17754">
    <property type="entry name" value="TetR_C_14"/>
    <property type="match status" value="1"/>
</dbReference>
<dbReference type="PANTHER" id="PTHR30055">
    <property type="entry name" value="HTH-TYPE TRANSCRIPTIONAL REGULATOR RUTR"/>
    <property type="match status" value="1"/>
</dbReference>
<dbReference type="InterPro" id="IPR041347">
    <property type="entry name" value="MftR_C"/>
</dbReference>
<keyword evidence="3" id="KW-0804">Transcription</keyword>
<dbReference type="GeneID" id="93772404"/>
<dbReference type="PROSITE" id="PS50977">
    <property type="entry name" value="HTH_TETR_2"/>
    <property type="match status" value="1"/>
</dbReference>
<accession>A0A542XQ85</accession>
<evidence type="ECO:0000313" key="8">
    <source>
        <dbReference type="Proteomes" id="UP000315983"/>
    </source>
</evidence>
<evidence type="ECO:0000313" key="7">
    <source>
        <dbReference type="EMBL" id="TQL38016.1"/>
    </source>
</evidence>
<evidence type="ECO:0000259" key="5">
    <source>
        <dbReference type="PROSITE" id="PS50977"/>
    </source>
</evidence>
<protein>
    <submittedName>
        <fullName evidence="7">TetR family transcriptional regulator</fullName>
    </submittedName>
</protein>
<feature type="DNA-binding region" description="H-T-H motif" evidence="4">
    <location>
        <begin position="36"/>
        <end position="55"/>
    </location>
</feature>
<evidence type="ECO:0000313" key="9">
    <source>
        <dbReference type="Proteomes" id="UP000677457"/>
    </source>
</evidence>
<dbReference type="Gene3D" id="1.10.10.60">
    <property type="entry name" value="Homeodomain-like"/>
    <property type="match status" value="1"/>
</dbReference>
<organism evidence="7 8">
    <name type="scientific">Salinispora arenicola</name>
    <dbReference type="NCBI Taxonomy" id="168697"/>
    <lineage>
        <taxon>Bacteria</taxon>
        <taxon>Bacillati</taxon>
        <taxon>Actinomycetota</taxon>
        <taxon>Actinomycetes</taxon>
        <taxon>Micromonosporales</taxon>
        <taxon>Micromonosporaceae</taxon>
        <taxon>Salinispora</taxon>
    </lineage>
</organism>
<dbReference type="InterPro" id="IPR009057">
    <property type="entry name" value="Homeodomain-like_sf"/>
</dbReference>
<evidence type="ECO:0000256" key="1">
    <source>
        <dbReference type="ARBA" id="ARBA00023015"/>
    </source>
</evidence>
<gene>
    <name evidence="7" type="ORF">FB564_3188</name>
    <name evidence="6" type="ORF">Sar04_27160</name>
</gene>